<gene>
    <name evidence="1" type="ORF">EV702DRAFT_442497</name>
</gene>
<reference evidence="1" key="1">
    <citation type="journal article" date="2020" name="New Phytol.">
        <title>Comparative genomics reveals dynamic genome evolution in host specialist ectomycorrhizal fungi.</title>
        <authorList>
            <person name="Lofgren L.A."/>
            <person name="Nguyen N.H."/>
            <person name="Vilgalys R."/>
            <person name="Ruytinx J."/>
            <person name="Liao H.L."/>
            <person name="Branco S."/>
            <person name="Kuo A."/>
            <person name="LaButti K."/>
            <person name="Lipzen A."/>
            <person name="Andreopoulos W."/>
            <person name="Pangilinan J."/>
            <person name="Riley R."/>
            <person name="Hundley H."/>
            <person name="Na H."/>
            <person name="Barry K."/>
            <person name="Grigoriev I.V."/>
            <person name="Stajich J.E."/>
            <person name="Kennedy P.G."/>
        </authorList>
    </citation>
    <scope>NUCLEOTIDE SEQUENCE</scope>
    <source>
        <strain evidence="1">DOB743</strain>
    </source>
</reference>
<protein>
    <submittedName>
        <fullName evidence="1">Uncharacterized protein</fullName>
    </submittedName>
</protein>
<evidence type="ECO:0000313" key="1">
    <source>
        <dbReference type="EMBL" id="KAG1775392.1"/>
    </source>
</evidence>
<dbReference type="Proteomes" id="UP000714275">
    <property type="component" value="Unassembled WGS sequence"/>
</dbReference>
<organism evidence="1 2">
    <name type="scientific">Suillus placidus</name>
    <dbReference type="NCBI Taxonomy" id="48579"/>
    <lineage>
        <taxon>Eukaryota</taxon>
        <taxon>Fungi</taxon>
        <taxon>Dikarya</taxon>
        <taxon>Basidiomycota</taxon>
        <taxon>Agaricomycotina</taxon>
        <taxon>Agaricomycetes</taxon>
        <taxon>Agaricomycetidae</taxon>
        <taxon>Boletales</taxon>
        <taxon>Suillineae</taxon>
        <taxon>Suillaceae</taxon>
        <taxon>Suillus</taxon>
    </lineage>
</organism>
<name>A0A9P6ZSC2_9AGAM</name>
<dbReference type="EMBL" id="JABBWD010000034">
    <property type="protein sequence ID" value="KAG1775392.1"/>
    <property type="molecule type" value="Genomic_DNA"/>
</dbReference>
<dbReference type="OrthoDB" id="2693178at2759"/>
<sequence length="198" mass="22107">MRHHLPILSLFPPQACRPTTVALSTGSRTRLPFHISSFLSSSVTLPYTPFIFCFPLIIIRPKSLIHIPLSHFSLSISSSKLQACQFTLSLCPGLRKGLHCPIHPSLFTRISIPSLFHYLCHGLRPFAPWFTRSSSLFNYLCPGLRPFAHHGLHAAPAYYILSTPTLRLERNSSTISFTRGSIAMSGPSTTHLRPLYAL</sequence>
<evidence type="ECO:0000313" key="2">
    <source>
        <dbReference type="Proteomes" id="UP000714275"/>
    </source>
</evidence>
<dbReference type="AlphaFoldDB" id="A0A9P6ZSC2"/>
<accession>A0A9P6ZSC2</accession>
<proteinExistence type="predicted"/>
<comment type="caution">
    <text evidence="1">The sequence shown here is derived from an EMBL/GenBank/DDBJ whole genome shotgun (WGS) entry which is preliminary data.</text>
</comment>
<keyword evidence="2" id="KW-1185">Reference proteome</keyword>